<proteinExistence type="predicted"/>
<organism evidence="1 2">
    <name type="scientific">Sinosporangium album</name>
    <dbReference type="NCBI Taxonomy" id="504805"/>
    <lineage>
        <taxon>Bacteria</taxon>
        <taxon>Bacillati</taxon>
        <taxon>Actinomycetota</taxon>
        <taxon>Actinomycetes</taxon>
        <taxon>Streptosporangiales</taxon>
        <taxon>Streptosporangiaceae</taxon>
        <taxon>Sinosporangium</taxon>
    </lineage>
</organism>
<sequence>MARVLHVASGGGGDVLASVGIRAALGDSNDPGLIATYAWDRLLADPLPGPRGYNDFSRLGVIGGRPRLVTSETRPVPPAGSTLPRLAGELAHLLVLLDPHQGEVGLGEQLRALIDAEGVDLVRIIDVGGDILARGDEPSLRSPLADTLTLAACVGLPVPVDVLVVGLGLDAELEVGYARRRLGGVPVRAGRLTVEHFQAIRPAFSWHPSEASAMLAAAVHGARGRVEVRDAGTAVTLDDETPVIYRVPLADLVDISPIARQMAGTTDLGQVEQVVRQVCGFCEIDYERKKAATLSDRPRRELGLAEFGERLGRFEAEVRGRGADFVSFRRVAEQVGRPAGGYSAMRRHMIETWPERHVWPIWSVLPRDDGR</sequence>
<dbReference type="Pfam" id="PF06626">
    <property type="entry name" value="DUF1152"/>
    <property type="match status" value="1"/>
</dbReference>
<dbReference type="Proteomes" id="UP000198923">
    <property type="component" value="Unassembled WGS sequence"/>
</dbReference>
<dbReference type="EMBL" id="FNCN01000013">
    <property type="protein sequence ID" value="SDH25830.1"/>
    <property type="molecule type" value="Genomic_DNA"/>
</dbReference>
<evidence type="ECO:0000313" key="1">
    <source>
        <dbReference type="EMBL" id="SDH25830.1"/>
    </source>
</evidence>
<accession>A0A1G8AZQ6</accession>
<name>A0A1G8AZQ6_9ACTN</name>
<protein>
    <recommendedName>
        <fullName evidence="3">DUF1152 domain-containing protein</fullName>
    </recommendedName>
</protein>
<gene>
    <name evidence="1" type="ORF">SAMN05421505_11344</name>
</gene>
<dbReference type="OrthoDB" id="3767110at2"/>
<keyword evidence="2" id="KW-1185">Reference proteome</keyword>
<evidence type="ECO:0008006" key="3">
    <source>
        <dbReference type="Google" id="ProtNLM"/>
    </source>
</evidence>
<dbReference type="AlphaFoldDB" id="A0A1G8AZQ6"/>
<dbReference type="RefSeq" id="WP_093171183.1">
    <property type="nucleotide sequence ID" value="NZ_FNCN01000013.1"/>
</dbReference>
<reference evidence="1 2" key="1">
    <citation type="submission" date="2016-10" db="EMBL/GenBank/DDBJ databases">
        <authorList>
            <person name="de Groot N.N."/>
        </authorList>
    </citation>
    <scope>NUCLEOTIDE SEQUENCE [LARGE SCALE GENOMIC DNA]</scope>
    <source>
        <strain evidence="1 2">CPCC 201354</strain>
    </source>
</reference>
<dbReference type="InterPro" id="IPR010581">
    <property type="entry name" value="DUF1152"/>
</dbReference>
<evidence type="ECO:0000313" key="2">
    <source>
        <dbReference type="Proteomes" id="UP000198923"/>
    </source>
</evidence>